<dbReference type="InterPro" id="IPR010998">
    <property type="entry name" value="Integrase_recombinase_N"/>
</dbReference>
<protein>
    <submittedName>
        <fullName evidence="6">Tyrosine recombinase XerD</fullName>
    </submittedName>
</protein>
<dbReference type="InterPro" id="IPR011010">
    <property type="entry name" value="DNA_brk_join_enz"/>
</dbReference>
<dbReference type="SUPFAM" id="SSF56349">
    <property type="entry name" value="DNA breaking-rejoining enzymes"/>
    <property type="match status" value="1"/>
</dbReference>
<keyword evidence="3" id="KW-0233">DNA recombination</keyword>
<dbReference type="AlphaFoldDB" id="A0A644X4A6"/>
<evidence type="ECO:0000256" key="3">
    <source>
        <dbReference type="ARBA" id="ARBA00023172"/>
    </source>
</evidence>
<evidence type="ECO:0000256" key="1">
    <source>
        <dbReference type="ARBA" id="ARBA00022908"/>
    </source>
</evidence>
<dbReference type="Gene3D" id="1.10.150.130">
    <property type="match status" value="1"/>
</dbReference>
<gene>
    <name evidence="6" type="primary">xerD_38</name>
    <name evidence="6" type="ORF">SDC9_57015</name>
</gene>
<dbReference type="NCBIfam" id="NF040815">
    <property type="entry name" value="recomb_XerA_Arch"/>
    <property type="match status" value="1"/>
</dbReference>
<dbReference type="Pfam" id="PF00589">
    <property type="entry name" value="Phage_integrase"/>
    <property type="match status" value="1"/>
</dbReference>
<reference evidence="6" key="1">
    <citation type="submission" date="2019-08" db="EMBL/GenBank/DDBJ databases">
        <authorList>
            <person name="Kucharzyk K."/>
            <person name="Murdoch R.W."/>
            <person name="Higgins S."/>
            <person name="Loffler F."/>
        </authorList>
    </citation>
    <scope>NUCLEOTIDE SEQUENCE</scope>
</reference>
<dbReference type="InterPro" id="IPR002104">
    <property type="entry name" value="Integrase_catalytic"/>
</dbReference>
<name>A0A644X4A6_9ZZZZ</name>
<dbReference type="Gene3D" id="1.10.443.10">
    <property type="entry name" value="Intergrase catalytic core"/>
    <property type="match status" value="1"/>
</dbReference>
<dbReference type="PROSITE" id="PS51898">
    <property type="entry name" value="TYR_RECOMBINASE"/>
    <property type="match status" value="1"/>
</dbReference>
<dbReference type="InterPro" id="IPR004107">
    <property type="entry name" value="Integrase_SAM-like_N"/>
</dbReference>
<dbReference type="InterPro" id="IPR044068">
    <property type="entry name" value="CB"/>
</dbReference>
<evidence type="ECO:0000256" key="2">
    <source>
        <dbReference type="ARBA" id="ARBA00023125"/>
    </source>
</evidence>
<evidence type="ECO:0000259" key="4">
    <source>
        <dbReference type="PROSITE" id="PS51898"/>
    </source>
</evidence>
<dbReference type="InterPro" id="IPR013762">
    <property type="entry name" value="Integrase-like_cat_sf"/>
</dbReference>
<accession>A0A644X4A6</accession>
<feature type="domain" description="Tyr recombinase" evidence="4">
    <location>
        <begin position="297"/>
        <end position="470"/>
    </location>
</feature>
<keyword evidence="2" id="KW-0238">DNA-binding</keyword>
<dbReference type="InterPro" id="IPR050090">
    <property type="entry name" value="Tyrosine_recombinase_XerCD"/>
</dbReference>
<dbReference type="PROSITE" id="PS51900">
    <property type="entry name" value="CB"/>
    <property type="match status" value="1"/>
</dbReference>
<dbReference type="PANTHER" id="PTHR30349:SF41">
    <property type="entry name" value="INTEGRASE_RECOMBINASE PROTEIN MJ0367-RELATED"/>
    <property type="match status" value="1"/>
</dbReference>
<feature type="domain" description="Core-binding (CB)" evidence="5">
    <location>
        <begin position="197"/>
        <end position="280"/>
    </location>
</feature>
<dbReference type="GO" id="GO:0003677">
    <property type="term" value="F:DNA binding"/>
    <property type="evidence" value="ECO:0007669"/>
    <property type="project" value="UniProtKB-KW"/>
</dbReference>
<dbReference type="EMBL" id="VSSQ01001727">
    <property type="protein sequence ID" value="MPM10681.1"/>
    <property type="molecule type" value="Genomic_DNA"/>
</dbReference>
<organism evidence="6">
    <name type="scientific">bioreactor metagenome</name>
    <dbReference type="NCBI Taxonomy" id="1076179"/>
    <lineage>
        <taxon>unclassified sequences</taxon>
        <taxon>metagenomes</taxon>
        <taxon>ecological metagenomes</taxon>
    </lineage>
</organism>
<proteinExistence type="predicted"/>
<dbReference type="Pfam" id="PF13495">
    <property type="entry name" value="Phage_int_SAM_4"/>
    <property type="match status" value="1"/>
</dbReference>
<evidence type="ECO:0000259" key="5">
    <source>
        <dbReference type="PROSITE" id="PS51900"/>
    </source>
</evidence>
<dbReference type="GO" id="GO:0006310">
    <property type="term" value="P:DNA recombination"/>
    <property type="evidence" value="ECO:0007669"/>
    <property type="project" value="UniProtKB-KW"/>
</dbReference>
<evidence type="ECO:0000313" key="6">
    <source>
        <dbReference type="EMBL" id="MPM10681.1"/>
    </source>
</evidence>
<dbReference type="PANTHER" id="PTHR30349">
    <property type="entry name" value="PHAGE INTEGRASE-RELATED"/>
    <property type="match status" value="1"/>
</dbReference>
<comment type="caution">
    <text evidence="6">The sequence shown here is derived from an EMBL/GenBank/DDBJ whole genome shotgun (WGS) entry which is preliminary data.</text>
</comment>
<dbReference type="GO" id="GO:0015074">
    <property type="term" value="P:DNA integration"/>
    <property type="evidence" value="ECO:0007669"/>
    <property type="project" value="UniProtKB-KW"/>
</dbReference>
<sequence>MKATKITLQQEPRIRVDFTYDPLKVQQIKTISGARWSKSLKAWHIPYTKEAFNQLKKLFPNVEIEVNKEEHQAEEQSVVTQNPPTLKLVLPSEKTNEKKKQHFDHSAIEITVSAKQISVKMPKNEADIQFIRTFKYVRWDRHQYKWIIPNYGRNLDMLKNYFNNRIGIIDTVVIPPPMQKVVFDSSETVTELPDLDEATEQEVVSFKKWMEHKRYSESTIDSYNKAIRIFLRFVKPKKISEINNEDMVRFVHLYMIPRKLSQSYQNQAVNAARLFFKTIQGSKVITEQIERPRREHKLPNVLSKEEVAAILRAPHNLKHRTMLSLIYACGLRRSELINLRPENIDSKRHLLIILNAKGKKDRVVPISDKIIEMLRDYYKTYRPKVWMFEGQEEGERYSETSLQHVLKQALEKSKIKKPVTLHWLRHSYATHLLEAGTDLRYIQELLGHKNSKTTEIYTHVTEKSLQKIASPFDNL</sequence>
<keyword evidence="1" id="KW-0229">DNA integration</keyword>